<proteinExistence type="predicted"/>
<evidence type="ECO:0000256" key="1">
    <source>
        <dbReference type="SAM" id="SignalP"/>
    </source>
</evidence>
<gene>
    <name evidence="2" type="ORF">AMLFYP55_01061</name>
</gene>
<feature type="chain" id="PRO_5026949296" evidence="1">
    <location>
        <begin position="25"/>
        <end position="213"/>
    </location>
</feature>
<name>A0A6N2UTJ7_9BACT</name>
<protein>
    <submittedName>
        <fullName evidence="2">Uncharacterized protein</fullName>
    </submittedName>
</protein>
<feature type="signal peptide" evidence="1">
    <location>
        <begin position="1"/>
        <end position="24"/>
    </location>
</feature>
<accession>A0A6N2UTJ7</accession>
<dbReference type="EMBL" id="CACRSS010000020">
    <property type="protein sequence ID" value="VYT20423.1"/>
    <property type="molecule type" value="Genomic_DNA"/>
</dbReference>
<sequence length="213" mass="23937">MRIPPSPPIALVSLSLLAVPVSMADTTDSGTSPSIQNEGKEKKAPQFKFTLREYTHPGGEATCVLRDSSFPYPKDYMLQDYLAALEQFLKEQQARGMPLEKITCFSTPSLGRAKDVQEKFKQLAREGKSRVSKKDGHYMSLCVRLVREEKLLAPYRETFKRFGLEVDDTLFGESKMARAPLDVPGRKTPVYYFTGGMVNLKQAPLKQLEQKAP</sequence>
<organism evidence="2">
    <name type="scientific">Akkermansia muciniphila</name>
    <dbReference type="NCBI Taxonomy" id="239935"/>
    <lineage>
        <taxon>Bacteria</taxon>
        <taxon>Pseudomonadati</taxon>
        <taxon>Verrucomicrobiota</taxon>
        <taxon>Verrucomicrobiia</taxon>
        <taxon>Verrucomicrobiales</taxon>
        <taxon>Akkermansiaceae</taxon>
        <taxon>Akkermansia</taxon>
    </lineage>
</organism>
<dbReference type="AlphaFoldDB" id="A0A6N2UTJ7"/>
<dbReference type="RefSeq" id="WP_102721619.1">
    <property type="nucleotide sequence ID" value="NZ_CACRSS010000020.1"/>
</dbReference>
<evidence type="ECO:0000313" key="2">
    <source>
        <dbReference type="EMBL" id="VYT20423.1"/>
    </source>
</evidence>
<keyword evidence="1" id="KW-0732">Signal</keyword>
<reference evidence="2" key="1">
    <citation type="submission" date="2019-11" db="EMBL/GenBank/DDBJ databases">
        <authorList>
            <person name="Feng L."/>
        </authorList>
    </citation>
    <scope>NUCLEOTIDE SEQUENCE</scope>
    <source>
        <strain evidence="2">AMuciniphilaLFYP55</strain>
    </source>
</reference>